<sequence>DERVRGCRGASGRTEPVVAAGRRRALRRVRPGRSPADAGRPRRRMGDRRGGRAGIRSV</sequence>
<feature type="non-terminal residue" evidence="2">
    <location>
        <position position="1"/>
    </location>
</feature>
<proteinExistence type="predicted"/>
<evidence type="ECO:0000313" key="2">
    <source>
        <dbReference type="EMBL" id="CAA9566959.1"/>
    </source>
</evidence>
<reference evidence="2" key="1">
    <citation type="submission" date="2020-02" db="EMBL/GenBank/DDBJ databases">
        <authorList>
            <person name="Meier V. D."/>
        </authorList>
    </citation>
    <scope>NUCLEOTIDE SEQUENCE</scope>
    <source>
        <strain evidence="2">AVDCRST_MAG73</strain>
    </source>
</reference>
<feature type="non-terminal residue" evidence="2">
    <location>
        <position position="58"/>
    </location>
</feature>
<gene>
    <name evidence="2" type="ORF">AVDCRST_MAG73-4216</name>
</gene>
<feature type="region of interest" description="Disordered" evidence="1">
    <location>
        <begin position="27"/>
        <end position="58"/>
    </location>
</feature>
<dbReference type="AlphaFoldDB" id="A0A6J4V4W7"/>
<protein>
    <submittedName>
        <fullName evidence="2">Uncharacterized protein</fullName>
    </submittedName>
</protein>
<evidence type="ECO:0000256" key="1">
    <source>
        <dbReference type="SAM" id="MobiDB-lite"/>
    </source>
</evidence>
<name>A0A6J4V4W7_9BACT</name>
<dbReference type="EMBL" id="CADCWE010000272">
    <property type="protein sequence ID" value="CAA9566959.1"/>
    <property type="molecule type" value="Genomic_DNA"/>
</dbReference>
<organism evidence="2">
    <name type="scientific">uncultured Thermomicrobiales bacterium</name>
    <dbReference type="NCBI Taxonomy" id="1645740"/>
    <lineage>
        <taxon>Bacteria</taxon>
        <taxon>Pseudomonadati</taxon>
        <taxon>Thermomicrobiota</taxon>
        <taxon>Thermomicrobia</taxon>
        <taxon>Thermomicrobiales</taxon>
        <taxon>environmental samples</taxon>
    </lineage>
</organism>
<accession>A0A6J4V4W7</accession>